<dbReference type="Pfam" id="PF20233">
    <property type="entry name" value="DUF6590"/>
    <property type="match status" value="1"/>
</dbReference>
<sequence length="329" mass="35777">MTQVILLNWVEPSGTPKGGGSNRSQNSQRTFITAERVSDGGGKDQYQKLRRFLIVKAFKGHCLCLPINTYSGQGVNKHGVHADNHAVIYSSENGPVLLPGEESKLTRPAIMMEPSLPQNKLHDASRLNYAKVYTIEYNVKVRFIGRIHANSGYHVAAAFNEIHTSLKPFHGAIDTSSTGDSSQSAHSAYPSSTYGRSYNDNNGGVTPQGQNTSSMQYPSYPLPLHNTQRSYNNPIYSPRPPVYGSGTSQSAQHMHYSSAGTSGTPRTYQPQTPALTYTPSYLPHSNSYQGQNLPSSSYPGGSGYSTGDYSSTRGENGDYDHRGGSSRGR</sequence>
<feature type="compositionally biased region" description="Polar residues" evidence="1">
    <location>
        <begin position="258"/>
        <end position="293"/>
    </location>
</feature>
<feature type="compositionally biased region" description="Polar residues" evidence="1">
    <location>
        <begin position="193"/>
        <end position="217"/>
    </location>
</feature>
<evidence type="ECO:0000256" key="1">
    <source>
        <dbReference type="SAM" id="MobiDB-lite"/>
    </source>
</evidence>
<dbReference type="AlphaFoldDB" id="A0A9N9KRB3"/>
<keyword evidence="4" id="KW-1185">Reference proteome</keyword>
<feature type="compositionally biased region" description="Polar residues" evidence="1">
    <location>
        <begin position="225"/>
        <end position="235"/>
    </location>
</feature>
<accession>A0A9N9KRB3</accession>
<dbReference type="InterPro" id="IPR046497">
    <property type="entry name" value="DUF6590"/>
</dbReference>
<feature type="compositionally biased region" description="Low complexity" evidence="1">
    <location>
        <begin position="181"/>
        <end position="192"/>
    </location>
</feature>
<dbReference type="PANTHER" id="PTHR35391">
    <property type="entry name" value="C2H2-TYPE DOMAIN-CONTAINING PROTEIN-RELATED"/>
    <property type="match status" value="1"/>
</dbReference>
<dbReference type="Proteomes" id="UP000696280">
    <property type="component" value="Unassembled WGS sequence"/>
</dbReference>
<organism evidence="3 4">
    <name type="scientific">Hymenoscyphus fraxineus</name>
    <dbReference type="NCBI Taxonomy" id="746836"/>
    <lineage>
        <taxon>Eukaryota</taxon>
        <taxon>Fungi</taxon>
        <taxon>Dikarya</taxon>
        <taxon>Ascomycota</taxon>
        <taxon>Pezizomycotina</taxon>
        <taxon>Leotiomycetes</taxon>
        <taxon>Helotiales</taxon>
        <taxon>Helotiaceae</taxon>
        <taxon>Hymenoscyphus</taxon>
    </lineage>
</organism>
<evidence type="ECO:0000313" key="3">
    <source>
        <dbReference type="EMBL" id="CAG8951676.1"/>
    </source>
</evidence>
<proteinExistence type="predicted"/>
<dbReference type="OrthoDB" id="3559580at2759"/>
<comment type="caution">
    <text evidence="3">The sequence shown here is derived from an EMBL/GenBank/DDBJ whole genome shotgun (WGS) entry which is preliminary data.</text>
</comment>
<reference evidence="3" key="1">
    <citation type="submission" date="2021-07" db="EMBL/GenBank/DDBJ databases">
        <authorList>
            <person name="Durling M."/>
        </authorList>
    </citation>
    <scope>NUCLEOTIDE SEQUENCE</scope>
</reference>
<protein>
    <recommendedName>
        <fullName evidence="2">DUF6590 domain-containing protein</fullName>
    </recommendedName>
</protein>
<feature type="domain" description="DUF6590" evidence="2">
    <location>
        <begin position="8"/>
        <end position="151"/>
    </location>
</feature>
<evidence type="ECO:0000313" key="4">
    <source>
        <dbReference type="Proteomes" id="UP000696280"/>
    </source>
</evidence>
<dbReference type="PANTHER" id="PTHR35391:SF5">
    <property type="entry name" value="DUF6590 DOMAIN-CONTAINING PROTEIN"/>
    <property type="match status" value="1"/>
</dbReference>
<dbReference type="EMBL" id="CAJVRL010000044">
    <property type="protein sequence ID" value="CAG8951676.1"/>
    <property type="molecule type" value="Genomic_DNA"/>
</dbReference>
<feature type="region of interest" description="Disordered" evidence="1">
    <location>
        <begin position="174"/>
        <end position="329"/>
    </location>
</feature>
<name>A0A9N9KRB3_9HELO</name>
<feature type="compositionally biased region" description="Low complexity" evidence="1">
    <location>
        <begin position="294"/>
        <end position="312"/>
    </location>
</feature>
<gene>
    <name evidence="3" type="ORF">HYFRA_00005476</name>
</gene>
<evidence type="ECO:0000259" key="2">
    <source>
        <dbReference type="Pfam" id="PF20233"/>
    </source>
</evidence>